<evidence type="ECO:0000256" key="1">
    <source>
        <dbReference type="SAM" id="MobiDB-lite"/>
    </source>
</evidence>
<feature type="compositionally biased region" description="Low complexity" evidence="1">
    <location>
        <begin position="76"/>
        <end position="89"/>
    </location>
</feature>
<dbReference type="AlphaFoldDB" id="A0A1M5K1D0"/>
<reference evidence="2 3" key="1">
    <citation type="submission" date="2016-11" db="EMBL/GenBank/DDBJ databases">
        <authorList>
            <person name="Jaros S."/>
            <person name="Januszkiewicz K."/>
            <person name="Wedrychowicz H."/>
        </authorList>
    </citation>
    <scope>NUCLEOTIDE SEQUENCE [LARGE SCALE GENOMIC DNA]</scope>
    <source>
        <strain evidence="2 3">DSM 45408</strain>
    </source>
</reference>
<feature type="region of interest" description="Disordered" evidence="1">
    <location>
        <begin position="71"/>
        <end position="125"/>
    </location>
</feature>
<sequence length="210" mass="21240">MSFGSPQDVEVLVEGAWVPGAMLGWRHDATGACEAWVRLRADVPGVVEGAGTWVGLVDVRLPERHLALAPAPAPEPVLDQGSGAPAGGRRASRASRRSRRHGGDVTAEQPAVGAAGAGRHRAPAEAVPGRHRALTTEMPAVVVDPAATSAANPAGIPVAAPAVAAPVGDATVVAPAVRLPAPEPDLLTRPIRLGDLVPNPRGGRPAVPTA</sequence>
<evidence type="ECO:0000313" key="2">
    <source>
        <dbReference type="EMBL" id="SHG46495.1"/>
    </source>
</evidence>
<accession>A0A1M5K1D0</accession>
<evidence type="ECO:0000313" key="3">
    <source>
        <dbReference type="Proteomes" id="UP000184471"/>
    </source>
</evidence>
<proteinExistence type="predicted"/>
<gene>
    <name evidence="2" type="ORF">SAMN05444351_2723</name>
</gene>
<keyword evidence="3" id="KW-1185">Reference proteome</keyword>
<dbReference type="Proteomes" id="UP000184471">
    <property type="component" value="Unassembled WGS sequence"/>
</dbReference>
<name>A0A1M5K1D0_9ACTN</name>
<protein>
    <submittedName>
        <fullName evidence="2">Uncharacterized protein</fullName>
    </submittedName>
</protein>
<feature type="compositionally biased region" description="Basic residues" evidence="1">
    <location>
        <begin position="90"/>
        <end position="100"/>
    </location>
</feature>
<organism evidence="2 3">
    <name type="scientific">Geodermatophilus nigrescens</name>
    <dbReference type="NCBI Taxonomy" id="1070870"/>
    <lineage>
        <taxon>Bacteria</taxon>
        <taxon>Bacillati</taxon>
        <taxon>Actinomycetota</taxon>
        <taxon>Actinomycetes</taxon>
        <taxon>Geodermatophilales</taxon>
        <taxon>Geodermatophilaceae</taxon>
        <taxon>Geodermatophilus</taxon>
    </lineage>
</organism>
<dbReference type="EMBL" id="FQVX01000002">
    <property type="protein sequence ID" value="SHG46495.1"/>
    <property type="molecule type" value="Genomic_DNA"/>
</dbReference>